<comment type="caution">
    <text evidence="1">The sequence shown here is derived from an EMBL/GenBank/DDBJ whole genome shotgun (WGS) entry which is preliminary data.</text>
</comment>
<proteinExistence type="predicted"/>
<organism evidence="1 2">
    <name type="scientific">Microtus ochrogaster</name>
    <name type="common">Prairie vole</name>
    <dbReference type="NCBI Taxonomy" id="79684"/>
    <lineage>
        <taxon>Eukaryota</taxon>
        <taxon>Metazoa</taxon>
        <taxon>Chordata</taxon>
        <taxon>Craniata</taxon>
        <taxon>Vertebrata</taxon>
        <taxon>Euteleostomi</taxon>
        <taxon>Mammalia</taxon>
        <taxon>Eutheria</taxon>
        <taxon>Euarchontoglires</taxon>
        <taxon>Glires</taxon>
        <taxon>Rodentia</taxon>
        <taxon>Myomorpha</taxon>
        <taxon>Muroidea</taxon>
        <taxon>Cricetidae</taxon>
        <taxon>Arvicolinae</taxon>
        <taxon>Microtus</taxon>
    </lineage>
</organism>
<gene>
    <name evidence="1" type="ORF">LTLLF_108720</name>
</gene>
<reference evidence="1" key="1">
    <citation type="submission" date="2020-03" db="EMBL/GenBank/DDBJ databases">
        <title>Studies in the Genomics of Life Span.</title>
        <authorList>
            <person name="Glass D."/>
        </authorList>
    </citation>
    <scope>NUCLEOTIDE SEQUENCE</scope>
    <source>
        <strain evidence="1">LTLLF</strain>
        <tissue evidence="1">Muscle</tissue>
    </source>
</reference>
<sequence>MLFIAALQLGRFPVIKRLWKSIFPSAEDLARGLSCNGSWLCAATGSSVKIWDLEGKITVDELKREVARTSSEAEPQGISLCCGLLMARLCLLAMQATQGKCDR</sequence>
<evidence type="ECO:0000313" key="2">
    <source>
        <dbReference type="Proteomes" id="UP000710432"/>
    </source>
</evidence>
<dbReference type="EMBL" id="JAATJU010000261">
    <property type="protein sequence ID" value="KAH0521103.1"/>
    <property type="molecule type" value="Genomic_DNA"/>
</dbReference>
<dbReference type="Gene3D" id="2.130.10.10">
    <property type="entry name" value="YVTN repeat-like/Quinoprotein amine dehydrogenase"/>
    <property type="match status" value="1"/>
</dbReference>
<name>A0A8J6H3P2_MICOH</name>
<dbReference type="Proteomes" id="UP000710432">
    <property type="component" value="Unassembled WGS sequence"/>
</dbReference>
<protein>
    <submittedName>
        <fullName evidence="1">Guanine nucleotide-binding protein subunit beta-2-like 1</fullName>
    </submittedName>
</protein>
<evidence type="ECO:0000313" key="1">
    <source>
        <dbReference type="EMBL" id="KAH0521103.1"/>
    </source>
</evidence>
<dbReference type="AlphaFoldDB" id="A0A8J6H3P2"/>
<accession>A0A8J6H3P2</accession>
<dbReference type="InterPro" id="IPR015943">
    <property type="entry name" value="WD40/YVTN_repeat-like_dom_sf"/>
</dbReference>